<dbReference type="Pfam" id="PF02518">
    <property type="entry name" value="HATPase_c"/>
    <property type="match status" value="1"/>
</dbReference>
<evidence type="ECO:0000313" key="17">
    <source>
        <dbReference type="Proteomes" id="UP000572212"/>
    </source>
</evidence>
<evidence type="ECO:0000256" key="1">
    <source>
        <dbReference type="ARBA" id="ARBA00000085"/>
    </source>
</evidence>
<dbReference type="Gene3D" id="3.30.565.10">
    <property type="entry name" value="Histidine kinase-like ATPase, C-terminal domain"/>
    <property type="match status" value="1"/>
</dbReference>
<dbReference type="Proteomes" id="UP000572212">
    <property type="component" value="Unassembled WGS sequence"/>
</dbReference>
<evidence type="ECO:0000256" key="5">
    <source>
        <dbReference type="ARBA" id="ARBA00022679"/>
    </source>
</evidence>
<feature type="domain" description="Histidine kinase" evidence="15">
    <location>
        <begin position="146"/>
        <end position="339"/>
    </location>
</feature>
<evidence type="ECO:0000313" key="16">
    <source>
        <dbReference type="EMBL" id="MBB6513028.1"/>
    </source>
</evidence>
<dbReference type="PANTHER" id="PTHR24421:SF37">
    <property type="entry name" value="SENSOR HISTIDINE KINASE NARS"/>
    <property type="match status" value="1"/>
</dbReference>
<dbReference type="PANTHER" id="PTHR24421">
    <property type="entry name" value="NITRATE/NITRITE SENSOR PROTEIN NARX-RELATED"/>
    <property type="match status" value="1"/>
</dbReference>
<evidence type="ECO:0000256" key="13">
    <source>
        <dbReference type="PIRNR" id="PIRNR037431"/>
    </source>
</evidence>
<gene>
    <name evidence="16" type="ORF">GGQ92_001818</name>
</gene>
<dbReference type="InterPro" id="IPR005467">
    <property type="entry name" value="His_kinase_dom"/>
</dbReference>
<dbReference type="RefSeq" id="WP_184247431.1">
    <property type="nucleotide sequence ID" value="NZ_BAAACU010000053.1"/>
</dbReference>
<dbReference type="EMBL" id="JACHON010000007">
    <property type="protein sequence ID" value="MBB6513028.1"/>
    <property type="molecule type" value="Genomic_DNA"/>
</dbReference>
<evidence type="ECO:0000256" key="6">
    <source>
        <dbReference type="ARBA" id="ARBA00022692"/>
    </source>
</evidence>
<reference evidence="16 17" key="1">
    <citation type="submission" date="2020-08" db="EMBL/GenBank/DDBJ databases">
        <title>Genomic Encyclopedia of Type Strains, Phase IV (KMG-IV): sequencing the most valuable type-strain genomes for metagenomic binning, comparative biology and taxonomic classification.</title>
        <authorList>
            <person name="Goeker M."/>
        </authorList>
    </citation>
    <scope>NUCLEOTIDE SEQUENCE [LARGE SCALE GENOMIC DNA]</scope>
    <source>
        <strain evidence="16 17">DSM 11805</strain>
    </source>
</reference>
<dbReference type="InterPro" id="IPR003594">
    <property type="entry name" value="HATPase_dom"/>
</dbReference>
<dbReference type="CDD" id="cd16917">
    <property type="entry name" value="HATPase_UhpB-NarQ-NarX-like"/>
    <property type="match status" value="1"/>
</dbReference>
<proteinExistence type="predicted"/>
<name>A0A841RQX3_9BACI</name>
<dbReference type="SUPFAM" id="SSF55874">
    <property type="entry name" value="ATPase domain of HSP90 chaperone/DNA topoisomerase II/histidine kinase"/>
    <property type="match status" value="1"/>
</dbReference>
<evidence type="ECO:0000256" key="14">
    <source>
        <dbReference type="SAM" id="Phobius"/>
    </source>
</evidence>
<keyword evidence="6 14" id="KW-0812">Transmembrane</keyword>
<comment type="caution">
    <text evidence="16">The sequence shown here is derived from an EMBL/GenBank/DDBJ whole genome shotgun (WGS) entry which is preliminary data.</text>
</comment>
<evidence type="ECO:0000256" key="10">
    <source>
        <dbReference type="ARBA" id="ARBA00022989"/>
    </source>
</evidence>
<dbReference type="InterPro" id="IPR011712">
    <property type="entry name" value="Sig_transdc_His_kin_sub3_dim/P"/>
</dbReference>
<dbReference type="PIRSF" id="PIRSF037431">
    <property type="entry name" value="STHK_LiaS"/>
    <property type="match status" value="1"/>
</dbReference>
<keyword evidence="17" id="KW-1185">Reference proteome</keyword>
<keyword evidence="3 13" id="KW-1003">Cell membrane</keyword>
<evidence type="ECO:0000256" key="12">
    <source>
        <dbReference type="ARBA" id="ARBA00023136"/>
    </source>
</evidence>
<dbReference type="InterPro" id="IPR036890">
    <property type="entry name" value="HATPase_C_sf"/>
</dbReference>
<dbReference type="Pfam" id="PF07730">
    <property type="entry name" value="HisKA_3"/>
    <property type="match status" value="1"/>
</dbReference>
<protein>
    <recommendedName>
        <fullName evidence="13">Sensor histidine kinase</fullName>
        <ecNumber evidence="13">2.7.13.3</ecNumber>
    </recommendedName>
</protein>
<dbReference type="GO" id="GO:0005886">
    <property type="term" value="C:plasma membrane"/>
    <property type="evidence" value="ECO:0007669"/>
    <property type="project" value="UniProtKB-SubCell"/>
</dbReference>
<keyword evidence="8 13" id="KW-0418">Kinase</keyword>
<keyword evidence="9 13" id="KW-0067">ATP-binding</keyword>
<keyword evidence="10 14" id="KW-1133">Transmembrane helix</keyword>
<dbReference type="InterPro" id="IPR050482">
    <property type="entry name" value="Sensor_HK_TwoCompSys"/>
</dbReference>
<organism evidence="16 17">
    <name type="scientific">Gracilibacillus halotolerans</name>
    <dbReference type="NCBI Taxonomy" id="74386"/>
    <lineage>
        <taxon>Bacteria</taxon>
        <taxon>Bacillati</taxon>
        <taxon>Bacillota</taxon>
        <taxon>Bacilli</taxon>
        <taxon>Bacillales</taxon>
        <taxon>Bacillaceae</taxon>
        <taxon>Gracilibacillus</taxon>
    </lineage>
</organism>
<evidence type="ECO:0000256" key="11">
    <source>
        <dbReference type="ARBA" id="ARBA00023012"/>
    </source>
</evidence>
<sequence length="345" mass="39546">MKHYIKTVFLGILWATFLFLVLFSFFLLAFPLESWIDLWNVSLFGFPFILIVLLVVVLFGIVVGTFVSSYWSRRIRFFEESLQQLVKNQTFSPNVTYEELENVRGRLVDVQNFIQEQTIRTQKLIEERATDQEEKLNQVISDERNRLARELHDSVSQELFAASMLVSAVNATNKEPNSVMTKQLGQIESIIHQAQLEMRALLLHLRPVALKDKTLKAGIEQLLTELQEKVPMNITTRLEEITVNKGVEDHLFRILQEALSNALRHAKAEKIDVVLLDREELIILKVEDNGIGFNLEEKQQASYGITHMKERAKEVGGNLHLVSLPNKGTKIEVRVPIIEQGGESI</sequence>
<dbReference type="GO" id="GO:0046983">
    <property type="term" value="F:protein dimerization activity"/>
    <property type="evidence" value="ECO:0007669"/>
    <property type="project" value="InterPro"/>
</dbReference>
<feature type="transmembrane region" description="Helical" evidence="14">
    <location>
        <begin position="44"/>
        <end position="67"/>
    </location>
</feature>
<dbReference type="EC" id="2.7.13.3" evidence="13"/>
<dbReference type="AlphaFoldDB" id="A0A841RQX3"/>
<feature type="transmembrane region" description="Helical" evidence="14">
    <location>
        <begin position="7"/>
        <end position="32"/>
    </location>
</feature>
<comment type="subcellular location">
    <subcellularLocation>
        <location evidence="2 13">Cell membrane</location>
        <topology evidence="2 13">Multi-pass membrane protein</topology>
    </subcellularLocation>
</comment>
<dbReference type="Gene3D" id="1.20.5.1930">
    <property type="match status" value="1"/>
</dbReference>
<comment type="catalytic activity">
    <reaction evidence="1 13">
        <text>ATP + protein L-histidine = ADP + protein N-phospho-L-histidine.</text>
        <dbReference type="EC" id="2.7.13.3"/>
    </reaction>
</comment>
<keyword evidence="5 13" id="KW-0808">Transferase</keyword>
<evidence type="ECO:0000256" key="9">
    <source>
        <dbReference type="ARBA" id="ARBA00022840"/>
    </source>
</evidence>
<evidence type="ECO:0000256" key="8">
    <source>
        <dbReference type="ARBA" id="ARBA00022777"/>
    </source>
</evidence>
<dbReference type="GO" id="GO:0005524">
    <property type="term" value="F:ATP binding"/>
    <property type="evidence" value="ECO:0007669"/>
    <property type="project" value="UniProtKB-UniRule"/>
</dbReference>
<evidence type="ECO:0000259" key="15">
    <source>
        <dbReference type="PROSITE" id="PS50109"/>
    </source>
</evidence>
<dbReference type="PROSITE" id="PS50109">
    <property type="entry name" value="HIS_KIN"/>
    <property type="match status" value="1"/>
</dbReference>
<keyword evidence="7 13" id="KW-0547">Nucleotide-binding</keyword>
<dbReference type="InterPro" id="IPR017202">
    <property type="entry name" value="LiaS/VraS"/>
</dbReference>
<keyword evidence="4" id="KW-0597">Phosphoprotein</keyword>
<evidence type="ECO:0000256" key="7">
    <source>
        <dbReference type="ARBA" id="ARBA00022741"/>
    </source>
</evidence>
<keyword evidence="12 13" id="KW-0472">Membrane</keyword>
<evidence type="ECO:0000256" key="4">
    <source>
        <dbReference type="ARBA" id="ARBA00022553"/>
    </source>
</evidence>
<dbReference type="SMART" id="SM00387">
    <property type="entry name" value="HATPase_c"/>
    <property type="match status" value="1"/>
</dbReference>
<evidence type="ECO:0000256" key="2">
    <source>
        <dbReference type="ARBA" id="ARBA00004651"/>
    </source>
</evidence>
<evidence type="ECO:0000256" key="3">
    <source>
        <dbReference type="ARBA" id="ARBA00022475"/>
    </source>
</evidence>
<keyword evidence="11 13" id="KW-0902">Two-component regulatory system</keyword>
<accession>A0A841RQX3</accession>
<dbReference type="GO" id="GO:0000155">
    <property type="term" value="F:phosphorelay sensor kinase activity"/>
    <property type="evidence" value="ECO:0007669"/>
    <property type="project" value="UniProtKB-UniRule"/>
</dbReference>